<feature type="region of interest" description="Disordered" evidence="4">
    <location>
        <begin position="1"/>
        <end position="22"/>
    </location>
</feature>
<sequence length="410" mass="45797">MMNVKRNPKQHHHQHHHQHHQHQQHLTLLLPLLLRFCVAALCLRRQAPHGHAATVCGRGVQLRHTDCSQPGIVCTMREAAANHHSWSTPAQWTPSAPRSLSLSVVVAPGAGGRGTPWLRASWEVIPDGSINHLDGAELIITHGSKSHHIIFNFSKVPFPRRNTQLGQNWEFSFDQYEVEPSDYVTVTVYHLPRPSTGEDDAHVQGSIKVPDCKSEAMKKTHKCIVRGIDWDPKMNITLASNSLRVFFNTAPYFDHYTLAVVFSHEDDRGCFKEMETNVMKGAYNATESAVFIISSLERHCDHVTVKIRPFNTCCKSLCKGRRSSFVIDAVGGPRPPLVYASVGGALALLFVVTLMVAALRTVRLQARGELRGRRGAPQRHPARSHTCSLPAGKRARPQWLVGNRDTKVQN</sequence>
<dbReference type="GeneID" id="116947608"/>
<dbReference type="Pfam" id="PF16556">
    <property type="entry name" value="IL17R_fnIII_D1"/>
    <property type="match status" value="1"/>
</dbReference>
<dbReference type="GO" id="GO:0030368">
    <property type="term" value="F:interleukin-17 receptor activity"/>
    <property type="evidence" value="ECO:0007669"/>
    <property type="project" value="InterPro"/>
</dbReference>
<keyword evidence="8" id="KW-1185">Reference proteome</keyword>
<evidence type="ECO:0000256" key="1">
    <source>
        <dbReference type="ARBA" id="ARBA00004251"/>
    </source>
</evidence>
<evidence type="ECO:0000256" key="3">
    <source>
        <dbReference type="ARBA" id="ARBA00022729"/>
    </source>
</evidence>
<feature type="transmembrane region" description="Helical" evidence="5">
    <location>
        <begin position="337"/>
        <end position="359"/>
    </location>
</feature>
<keyword evidence="2" id="KW-1003">Cell membrane</keyword>
<dbReference type="Gene3D" id="2.60.40.2160">
    <property type="entry name" value="Interleukin-17 receptor A/B, fibronectin-III-like domain 1"/>
    <property type="match status" value="1"/>
</dbReference>
<comment type="subcellular location">
    <subcellularLocation>
        <location evidence="1">Cell membrane</location>
        <topology evidence="1">Single-pass type I membrane protein</topology>
    </subcellularLocation>
</comment>
<dbReference type="Proteomes" id="UP001318040">
    <property type="component" value="Chromosome 30"/>
</dbReference>
<dbReference type="InterPro" id="IPR043046">
    <property type="entry name" value="IL17RA/B_FnIII-like_2_sf"/>
</dbReference>
<organism evidence="8 9">
    <name type="scientific">Petromyzon marinus</name>
    <name type="common">Sea lamprey</name>
    <dbReference type="NCBI Taxonomy" id="7757"/>
    <lineage>
        <taxon>Eukaryota</taxon>
        <taxon>Metazoa</taxon>
        <taxon>Chordata</taxon>
        <taxon>Craniata</taxon>
        <taxon>Vertebrata</taxon>
        <taxon>Cyclostomata</taxon>
        <taxon>Hyperoartia</taxon>
        <taxon>Petromyzontiformes</taxon>
        <taxon>Petromyzontidae</taxon>
        <taxon>Petromyzon</taxon>
    </lineage>
</organism>
<reference evidence="9" key="1">
    <citation type="submission" date="2025-08" db="UniProtKB">
        <authorList>
            <consortium name="RefSeq"/>
        </authorList>
    </citation>
    <scope>IDENTIFICATION</scope>
    <source>
        <tissue evidence="9">Sperm</tissue>
    </source>
</reference>
<feature type="signal peptide" evidence="6">
    <location>
        <begin position="1"/>
        <end position="40"/>
    </location>
</feature>
<keyword evidence="5" id="KW-1133">Transmembrane helix</keyword>
<feature type="chain" id="PRO_5042471481" evidence="6">
    <location>
        <begin position="41"/>
        <end position="410"/>
    </location>
</feature>
<accession>A0AAJ7TKA3</accession>
<dbReference type="PANTHER" id="PTHR15583">
    <property type="entry name" value="INTERLEUKIN-17 RECEPTOR"/>
    <property type="match status" value="1"/>
</dbReference>
<dbReference type="Gene3D" id="2.60.40.2150">
    <property type="entry name" value="Interleukin-17 receptor A/B, fibronectin-III-like domain 2"/>
    <property type="match status" value="1"/>
</dbReference>
<dbReference type="RefSeq" id="XP_032819444.1">
    <property type="nucleotide sequence ID" value="XM_032963553.1"/>
</dbReference>
<name>A0AAJ7TKA3_PETMA</name>
<dbReference type="AlphaFoldDB" id="A0AAJ7TKA3"/>
<feature type="compositionally biased region" description="Basic residues" evidence="4">
    <location>
        <begin position="373"/>
        <end position="383"/>
    </location>
</feature>
<keyword evidence="5" id="KW-0472">Membrane</keyword>
<gene>
    <name evidence="9" type="primary">LOC116947608</name>
</gene>
<evidence type="ECO:0000256" key="2">
    <source>
        <dbReference type="ARBA" id="ARBA00022475"/>
    </source>
</evidence>
<dbReference type="KEGG" id="pmrn:116947608"/>
<keyword evidence="3 6" id="KW-0732">Signal</keyword>
<evidence type="ECO:0000259" key="7">
    <source>
        <dbReference type="Pfam" id="PF16556"/>
    </source>
</evidence>
<evidence type="ECO:0000313" key="9">
    <source>
        <dbReference type="RefSeq" id="XP_032819444.1"/>
    </source>
</evidence>
<dbReference type="InterPro" id="IPR039465">
    <property type="entry name" value="IL-17_rcpt-like"/>
</dbReference>
<evidence type="ECO:0000313" key="8">
    <source>
        <dbReference type="Proteomes" id="UP001318040"/>
    </source>
</evidence>
<evidence type="ECO:0000256" key="4">
    <source>
        <dbReference type="SAM" id="MobiDB-lite"/>
    </source>
</evidence>
<keyword evidence="5" id="KW-0812">Transmembrane</keyword>
<proteinExistence type="predicted"/>
<dbReference type="InterPro" id="IPR038683">
    <property type="entry name" value="IL17RA/B_FnIII-like_1_sf"/>
</dbReference>
<evidence type="ECO:0000256" key="6">
    <source>
        <dbReference type="SAM" id="SignalP"/>
    </source>
</evidence>
<dbReference type="PANTHER" id="PTHR15583:SF13">
    <property type="entry name" value="INTERLEUKIN-17 RECEPTOR A"/>
    <property type="match status" value="1"/>
</dbReference>
<feature type="region of interest" description="Disordered" evidence="4">
    <location>
        <begin position="370"/>
        <end position="390"/>
    </location>
</feature>
<feature type="domain" description="IL17RA/B N-terminal" evidence="7">
    <location>
        <begin position="73"/>
        <end position="224"/>
    </location>
</feature>
<dbReference type="GO" id="GO:0005886">
    <property type="term" value="C:plasma membrane"/>
    <property type="evidence" value="ECO:0007669"/>
    <property type="project" value="UniProtKB-SubCell"/>
</dbReference>
<evidence type="ECO:0000256" key="5">
    <source>
        <dbReference type="SAM" id="Phobius"/>
    </source>
</evidence>
<protein>
    <submittedName>
        <fullName evidence="9">Interleukin-17 receptor A-like</fullName>
    </submittedName>
</protein>
<dbReference type="InterPro" id="IPR032356">
    <property type="entry name" value="IL17R_A/B_N"/>
</dbReference>